<dbReference type="PANTHER" id="PTHR42733">
    <property type="entry name" value="DJ-1 PROTEIN"/>
    <property type="match status" value="1"/>
</dbReference>
<feature type="domain" description="DJ-1/PfpI" evidence="2">
    <location>
        <begin position="3"/>
        <end position="168"/>
    </location>
</feature>
<dbReference type="RefSeq" id="WP_163165617.1">
    <property type="nucleotide sequence ID" value="NZ_CP044463.1"/>
</dbReference>
<evidence type="ECO:0000259" key="2">
    <source>
        <dbReference type="Pfam" id="PF01965"/>
    </source>
</evidence>
<evidence type="ECO:0000313" key="4">
    <source>
        <dbReference type="Proteomes" id="UP000503505"/>
    </source>
</evidence>
<reference evidence="3 4" key="1">
    <citation type="submission" date="2019-09" db="EMBL/GenBank/DDBJ databases">
        <title>Non-baumannii Acinetobacter spp. carrying blaNDM-1 isolated in China.</title>
        <authorList>
            <person name="Cui C."/>
            <person name="Chen C."/>
            <person name="Sun J."/>
            <person name="Liu Y."/>
        </authorList>
    </citation>
    <scope>NUCLEOTIDE SEQUENCE [LARGE SCALE GENOMIC DNA]</scope>
    <source>
        <strain evidence="3 4">HZE23-1</strain>
    </source>
</reference>
<protein>
    <submittedName>
        <fullName evidence="3">Peptidase</fullName>
    </submittedName>
</protein>
<dbReference type="GeneID" id="58162739"/>
<organism evidence="3 4">
    <name type="scientific">Acinetobacter schindleri</name>
    <dbReference type="NCBI Taxonomy" id="108981"/>
    <lineage>
        <taxon>Bacteria</taxon>
        <taxon>Pseudomonadati</taxon>
        <taxon>Pseudomonadota</taxon>
        <taxon>Gammaproteobacteria</taxon>
        <taxon>Moraxellales</taxon>
        <taxon>Moraxellaceae</taxon>
        <taxon>Acinetobacter</taxon>
    </lineage>
</organism>
<proteinExistence type="inferred from homology"/>
<dbReference type="EMBL" id="CP044463">
    <property type="protein sequence ID" value="QIC66852.1"/>
    <property type="molecule type" value="Genomic_DNA"/>
</dbReference>
<dbReference type="PROSITE" id="PS51276">
    <property type="entry name" value="PEPTIDASE_C56_PFPI"/>
    <property type="match status" value="1"/>
</dbReference>
<dbReference type="Pfam" id="PF01965">
    <property type="entry name" value="DJ-1_PfpI"/>
    <property type="match status" value="1"/>
</dbReference>
<evidence type="ECO:0000256" key="1">
    <source>
        <dbReference type="ARBA" id="ARBA00008542"/>
    </source>
</evidence>
<dbReference type="Proteomes" id="UP000503505">
    <property type="component" value="Chromosome"/>
</dbReference>
<dbReference type="Gene3D" id="3.40.50.880">
    <property type="match status" value="1"/>
</dbReference>
<accession>A0AAE7BWF9</accession>
<dbReference type="PANTHER" id="PTHR42733:SF2">
    <property type="entry name" value="DJ-1_THIJ_PFPI FAMILY PROTEIN"/>
    <property type="match status" value="1"/>
</dbReference>
<dbReference type="AlphaFoldDB" id="A0AAE7BWF9"/>
<evidence type="ECO:0000313" key="3">
    <source>
        <dbReference type="EMBL" id="QIC66852.1"/>
    </source>
</evidence>
<sequence>MPKRIAVLVTHNFDDQEYFEPVEAFRAASHSICNIDHEAGKVIYGQKHTASVTIDESIDHICVDDFDALLIPGGESPLTFTSDAVVLKLIQEFNAANKTIFSICDASLLLGAADVLKDRIITSIRDHAHWLQDAGGRYYDAELVNDNNQLISSRAPDDLPVFIDECLEVLRS</sequence>
<comment type="similarity">
    <text evidence="1">Belongs to the peptidase C56 family.</text>
</comment>
<dbReference type="InterPro" id="IPR002818">
    <property type="entry name" value="DJ-1/PfpI"/>
</dbReference>
<dbReference type="SUPFAM" id="SSF52317">
    <property type="entry name" value="Class I glutamine amidotransferase-like"/>
    <property type="match status" value="1"/>
</dbReference>
<gene>
    <name evidence="3" type="ORF">FSC10_05535</name>
</gene>
<dbReference type="InterPro" id="IPR029062">
    <property type="entry name" value="Class_I_gatase-like"/>
</dbReference>
<dbReference type="InterPro" id="IPR006286">
    <property type="entry name" value="C56_PfpI-like"/>
</dbReference>
<name>A0AAE7BWF9_9GAMM</name>